<feature type="region of interest" description="Disordered" evidence="2">
    <location>
        <begin position="116"/>
        <end position="202"/>
    </location>
</feature>
<dbReference type="EMBL" id="JANJYI010000001">
    <property type="protein sequence ID" value="KAK2665498.1"/>
    <property type="molecule type" value="Genomic_DNA"/>
</dbReference>
<dbReference type="Pfam" id="PF14547">
    <property type="entry name" value="Hydrophob_seed"/>
    <property type="match status" value="2"/>
</dbReference>
<organism evidence="5 6">
    <name type="scientific">Dipteronia dyeriana</name>
    <dbReference type="NCBI Taxonomy" id="168575"/>
    <lineage>
        <taxon>Eukaryota</taxon>
        <taxon>Viridiplantae</taxon>
        <taxon>Streptophyta</taxon>
        <taxon>Embryophyta</taxon>
        <taxon>Tracheophyta</taxon>
        <taxon>Spermatophyta</taxon>
        <taxon>Magnoliopsida</taxon>
        <taxon>eudicotyledons</taxon>
        <taxon>Gunneridae</taxon>
        <taxon>Pentapetalae</taxon>
        <taxon>rosids</taxon>
        <taxon>malvids</taxon>
        <taxon>Sapindales</taxon>
        <taxon>Sapindaceae</taxon>
        <taxon>Hippocastanoideae</taxon>
        <taxon>Acereae</taxon>
        <taxon>Dipteronia</taxon>
    </lineage>
</organism>
<dbReference type="SMART" id="SM00499">
    <property type="entry name" value="AAI"/>
    <property type="match status" value="2"/>
</dbReference>
<feature type="signal peptide" evidence="3">
    <location>
        <begin position="1"/>
        <end position="26"/>
    </location>
</feature>
<sequence>MVASRASASAALAVSLNLVFFTLVTSASAPVPNSPPPPNCPKLDVCLNVLDLLSLTTGGRPPSSCCTIIQGLAGLDAAVCLCAALRVTALGINLNVNVTLNLLINRCTGNNVTSGFQCTGQPSPPPPNTLTPPPTPSPLPLPPSTSPPTPSPAPAPPPNTLTPSTPTPSPLPPPPSPSPPNTPSPPPPSPSPPPPPPPRTPTCPPLQVCLGLPNLLGLSLGGSPPSSCCSVIQGLANLDAAVCLCPALRVPLLGSNLNLLVTLKLLINRCTGNNVPSSFIC</sequence>
<keyword evidence="3" id="KW-0732">Signal</keyword>
<gene>
    <name evidence="5" type="ORF">Ddye_004072</name>
</gene>
<evidence type="ECO:0000256" key="1">
    <source>
        <dbReference type="ARBA" id="ARBA00008965"/>
    </source>
</evidence>
<dbReference type="InterPro" id="IPR051636">
    <property type="entry name" value="Plant_LTP/defense-related"/>
</dbReference>
<feature type="domain" description="Bifunctional inhibitor/plant lipid transfer protein/seed storage helical" evidence="4">
    <location>
        <begin position="118"/>
        <end position="270"/>
    </location>
</feature>
<dbReference type="AlphaFoldDB" id="A0AAD9XUZ2"/>
<accession>A0AAD9XUZ2</accession>
<evidence type="ECO:0000256" key="2">
    <source>
        <dbReference type="SAM" id="MobiDB-lite"/>
    </source>
</evidence>
<evidence type="ECO:0000259" key="4">
    <source>
        <dbReference type="SMART" id="SM00499"/>
    </source>
</evidence>
<reference evidence="5" key="1">
    <citation type="journal article" date="2023" name="Plant J.">
        <title>Genome sequences and population genomics provide insights into the demographic history, inbreeding, and mutation load of two 'living fossil' tree species of Dipteronia.</title>
        <authorList>
            <person name="Feng Y."/>
            <person name="Comes H.P."/>
            <person name="Chen J."/>
            <person name="Zhu S."/>
            <person name="Lu R."/>
            <person name="Zhang X."/>
            <person name="Li P."/>
            <person name="Qiu J."/>
            <person name="Olsen K.M."/>
            <person name="Qiu Y."/>
        </authorList>
    </citation>
    <scope>NUCLEOTIDE SEQUENCE</scope>
    <source>
        <strain evidence="5">KIB01</strain>
    </source>
</reference>
<evidence type="ECO:0000256" key="3">
    <source>
        <dbReference type="SAM" id="SignalP"/>
    </source>
</evidence>
<feature type="chain" id="PRO_5041936024" description="Bifunctional inhibitor/plant lipid transfer protein/seed storage helical domain-containing protein" evidence="3">
    <location>
        <begin position="27"/>
        <end position="281"/>
    </location>
</feature>
<comment type="caution">
    <text evidence="5">The sequence shown here is derived from an EMBL/GenBank/DDBJ whole genome shotgun (WGS) entry which is preliminary data.</text>
</comment>
<evidence type="ECO:0000313" key="6">
    <source>
        <dbReference type="Proteomes" id="UP001280121"/>
    </source>
</evidence>
<comment type="similarity">
    <text evidence="1">Belongs to the plant LTP family. PEARLI1 subfamily.</text>
</comment>
<dbReference type="Proteomes" id="UP001280121">
    <property type="component" value="Unassembled WGS sequence"/>
</dbReference>
<name>A0AAD9XUZ2_9ROSI</name>
<evidence type="ECO:0000313" key="5">
    <source>
        <dbReference type="EMBL" id="KAK2665498.1"/>
    </source>
</evidence>
<feature type="domain" description="Bifunctional inhibitor/plant lipid transfer protein/seed storage helical" evidence="4">
    <location>
        <begin position="46"/>
        <end position="107"/>
    </location>
</feature>
<dbReference type="CDD" id="cd01958">
    <property type="entry name" value="HPS_like"/>
    <property type="match status" value="1"/>
</dbReference>
<keyword evidence="6" id="KW-1185">Reference proteome</keyword>
<dbReference type="PANTHER" id="PTHR31731">
    <property type="match status" value="1"/>
</dbReference>
<dbReference type="InterPro" id="IPR016140">
    <property type="entry name" value="Bifunc_inhib/LTP/seed_store"/>
</dbReference>
<feature type="compositionally biased region" description="Pro residues" evidence="2">
    <location>
        <begin position="122"/>
        <end position="202"/>
    </location>
</feature>
<dbReference type="Gene3D" id="1.10.110.10">
    <property type="entry name" value="Plant lipid-transfer and hydrophobic proteins"/>
    <property type="match status" value="2"/>
</dbReference>
<dbReference type="InterPro" id="IPR027923">
    <property type="entry name" value="Hydrophob_seed_dom"/>
</dbReference>
<dbReference type="PRINTS" id="PR01217">
    <property type="entry name" value="PRICHEXTENSN"/>
</dbReference>
<proteinExistence type="inferred from homology"/>
<protein>
    <recommendedName>
        <fullName evidence="4">Bifunctional inhibitor/plant lipid transfer protein/seed storage helical domain-containing protein</fullName>
    </recommendedName>
</protein>
<dbReference type="InterPro" id="IPR036312">
    <property type="entry name" value="Bifun_inhib/LTP/seed_sf"/>
</dbReference>
<dbReference type="SUPFAM" id="SSF47699">
    <property type="entry name" value="Bifunctional inhibitor/lipid-transfer protein/seed storage 2S albumin"/>
    <property type="match status" value="2"/>
</dbReference>